<reference evidence="3" key="1">
    <citation type="submission" date="2011-03" db="EMBL/GenBank/DDBJ databases">
        <authorList>
            <person name="Voget S."/>
            <person name="Streit W.R."/>
            <person name="Jaeger K.E."/>
            <person name="Daniel R."/>
        </authorList>
    </citation>
    <scope>NUCLEOTIDE SEQUENCE [LARGE SCALE GENOMIC DNA]</scope>
    <source>
        <strain evidence="3">PG1</strain>
    </source>
</reference>
<dbReference type="Gene3D" id="1.20.910.10">
    <property type="entry name" value="Heme oxygenase-like"/>
    <property type="match status" value="1"/>
</dbReference>
<evidence type="ECO:0000313" key="3">
    <source>
        <dbReference type="Proteomes" id="UP000031838"/>
    </source>
</evidence>
<dbReference type="GO" id="GO:0016491">
    <property type="term" value="F:oxidoreductase activity"/>
    <property type="evidence" value="ECO:0007669"/>
    <property type="project" value="UniProtKB-KW"/>
</dbReference>
<dbReference type="PANTHER" id="PTHR40279:SF3">
    <property type="entry name" value="4-AMINOBENZOATE SYNTHASE"/>
    <property type="match status" value="1"/>
</dbReference>
<dbReference type="AlphaFoldDB" id="A0A0B6S507"/>
<keyword evidence="1" id="KW-0560">Oxidoreductase</keyword>
<keyword evidence="2" id="KW-0808">Transferase</keyword>
<dbReference type="PANTHER" id="PTHR40279">
    <property type="entry name" value="PQQC-LIKE PROTEIN"/>
    <property type="match status" value="1"/>
</dbReference>
<accession>A0A0B6S507</accession>
<protein>
    <submittedName>
        <fullName evidence="2">Diaminobutyrate--2-oxoglutarate aminotransferase</fullName>
    </submittedName>
</protein>
<evidence type="ECO:0000313" key="2">
    <source>
        <dbReference type="EMBL" id="AJK49489.1"/>
    </source>
</evidence>
<dbReference type="HOGENOM" id="CLU_1174632_0_0_4"/>
<reference evidence="2 3" key="2">
    <citation type="journal article" date="2016" name="Appl. Microbiol. Biotechnol.">
        <title>Mutations improving production and secretion of extracellular lipase by Burkholderia glumae PG1.</title>
        <authorList>
            <person name="Knapp A."/>
            <person name="Voget S."/>
            <person name="Gao R."/>
            <person name="Zaburannyi N."/>
            <person name="Krysciak D."/>
            <person name="Breuer M."/>
            <person name="Hauer B."/>
            <person name="Streit W.R."/>
            <person name="Muller R."/>
            <person name="Daniel R."/>
            <person name="Jaeger K.E."/>
        </authorList>
    </citation>
    <scope>NUCLEOTIDE SEQUENCE [LARGE SCALE GENOMIC DNA]</scope>
    <source>
        <strain evidence="2 3">PG1</strain>
    </source>
</reference>
<dbReference type="InterPro" id="IPR016084">
    <property type="entry name" value="Haem_Oase-like_multi-hlx"/>
</dbReference>
<dbReference type="Pfam" id="PF14518">
    <property type="entry name" value="Haem_oxygenas_2"/>
    <property type="match status" value="1"/>
</dbReference>
<name>A0A0B6S507_BURPL</name>
<organism evidence="2 3">
    <name type="scientific">Burkholderia plantarii</name>
    <dbReference type="NCBI Taxonomy" id="41899"/>
    <lineage>
        <taxon>Bacteria</taxon>
        <taxon>Pseudomonadati</taxon>
        <taxon>Pseudomonadota</taxon>
        <taxon>Betaproteobacteria</taxon>
        <taxon>Burkholderiales</taxon>
        <taxon>Burkholderiaceae</taxon>
        <taxon>Burkholderia</taxon>
    </lineage>
</organism>
<sequence>MEILMEVDRSKPAQQKPHSLVSEIWAGWLQEQDLQRLVEHPLLLALANGEASPDTLKTFLAQHSHYSRHFTRYLCALIGQLDDSESILALLDNLQEEMGVDGDGLMTHAEMFQRTLRVVGVVPADHEPLPATLQLRNTMMAHCKSSDPLAGLAAMCLGAEAIVPVIYQPVLLALQQSGHTEEATEFFRLHIEEDEDHALTMLAIMRDLTNNEPERFEFAVRVGRELIARRVEMFDAVWQACRHYETATQEDGAPA</sequence>
<dbReference type="SUPFAM" id="SSF48613">
    <property type="entry name" value="Heme oxygenase-like"/>
    <property type="match status" value="1"/>
</dbReference>
<evidence type="ECO:0000256" key="1">
    <source>
        <dbReference type="ARBA" id="ARBA00023002"/>
    </source>
</evidence>
<dbReference type="GO" id="GO:0008483">
    <property type="term" value="F:transaminase activity"/>
    <property type="evidence" value="ECO:0007669"/>
    <property type="project" value="UniProtKB-KW"/>
</dbReference>
<dbReference type="EMBL" id="CP002581">
    <property type="protein sequence ID" value="AJK49489.1"/>
    <property type="molecule type" value="Genomic_DNA"/>
</dbReference>
<gene>
    <name evidence="2" type="ORF">BGL_2c14220</name>
</gene>
<dbReference type="KEGG" id="bgp:BGL_2c14220"/>
<dbReference type="InterPro" id="IPR039068">
    <property type="entry name" value="PqqC-like"/>
</dbReference>
<dbReference type="KEGG" id="bpla:bpln_2g14980"/>
<keyword evidence="2" id="KW-0032">Aminotransferase</keyword>
<dbReference type="SMART" id="SM01236">
    <property type="entry name" value="Haem_oxygenase_2"/>
    <property type="match status" value="1"/>
</dbReference>
<proteinExistence type="predicted"/>
<dbReference type="Proteomes" id="UP000031838">
    <property type="component" value="Chromosome 2"/>
</dbReference>
<keyword evidence="3" id="KW-1185">Reference proteome</keyword>